<organism evidence="1 2">
    <name type="scientific">Suillus plorans</name>
    <dbReference type="NCBI Taxonomy" id="116603"/>
    <lineage>
        <taxon>Eukaryota</taxon>
        <taxon>Fungi</taxon>
        <taxon>Dikarya</taxon>
        <taxon>Basidiomycota</taxon>
        <taxon>Agaricomycotina</taxon>
        <taxon>Agaricomycetes</taxon>
        <taxon>Agaricomycetidae</taxon>
        <taxon>Boletales</taxon>
        <taxon>Suillineae</taxon>
        <taxon>Suillaceae</taxon>
        <taxon>Suillus</taxon>
    </lineage>
</organism>
<protein>
    <submittedName>
        <fullName evidence="1">Uncharacterized protein</fullName>
    </submittedName>
</protein>
<accession>A0A9P7DN19</accession>
<proteinExistence type="predicted"/>
<gene>
    <name evidence="1" type="ORF">HD556DRAFT_1305699</name>
</gene>
<dbReference type="GeneID" id="64593583"/>
<reference evidence="1" key="1">
    <citation type="journal article" date="2020" name="New Phytol.">
        <title>Comparative genomics reveals dynamic genome evolution in host specialist ectomycorrhizal fungi.</title>
        <authorList>
            <person name="Lofgren L.A."/>
            <person name="Nguyen N.H."/>
            <person name="Vilgalys R."/>
            <person name="Ruytinx J."/>
            <person name="Liao H.L."/>
            <person name="Branco S."/>
            <person name="Kuo A."/>
            <person name="LaButti K."/>
            <person name="Lipzen A."/>
            <person name="Andreopoulos W."/>
            <person name="Pangilinan J."/>
            <person name="Riley R."/>
            <person name="Hundley H."/>
            <person name="Na H."/>
            <person name="Barry K."/>
            <person name="Grigoriev I.V."/>
            <person name="Stajich J.E."/>
            <person name="Kennedy P.G."/>
        </authorList>
    </citation>
    <scope>NUCLEOTIDE SEQUENCE</scope>
    <source>
        <strain evidence="1">S12</strain>
    </source>
</reference>
<comment type="caution">
    <text evidence="1">The sequence shown here is derived from an EMBL/GenBank/DDBJ whole genome shotgun (WGS) entry which is preliminary data.</text>
</comment>
<keyword evidence="2" id="KW-1185">Reference proteome</keyword>
<name>A0A9P7DN19_9AGAM</name>
<evidence type="ECO:0000313" key="1">
    <source>
        <dbReference type="EMBL" id="KAG1798824.1"/>
    </source>
</evidence>
<sequence>MMFFTEPVRTSSYSLDYYPHYSPVVLLSARARAARYLSEQRERAWALRYQQQPLNQPTPIALLAQECDEFPDQQCIMHVLRTCAPQHEDKIGHIMACKHTEMRHANHEVRQIAEMQWTAIQQLQGMADLRADIEEAQIFAHHRANAEKFLEEAETYLEDFLPPDQEPCLTNFEPFDLPDDSISTSTSEVIVQDEPLLEDVMGDCVMTESHRAAEYRSEVLNTLQSILGCLSADPSTEVPSEYVPVLFTTAETSRSVQANVDEEGNTSS</sequence>
<dbReference type="Proteomes" id="UP000719766">
    <property type="component" value="Unassembled WGS sequence"/>
</dbReference>
<dbReference type="RefSeq" id="XP_041163365.1">
    <property type="nucleotide sequence ID" value="XM_041299819.1"/>
</dbReference>
<dbReference type="OrthoDB" id="2685466at2759"/>
<dbReference type="AlphaFoldDB" id="A0A9P7DN19"/>
<dbReference type="EMBL" id="JABBWE010000012">
    <property type="protein sequence ID" value="KAG1798824.1"/>
    <property type="molecule type" value="Genomic_DNA"/>
</dbReference>
<evidence type="ECO:0000313" key="2">
    <source>
        <dbReference type="Proteomes" id="UP000719766"/>
    </source>
</evidence>